<evidence type="ECO:0000313" key="4">
    <source>
        <dbReference type="EMBL" id="WVX48580.1"/>
    </source>
</evidence>
<dbReference type="Proteomes" id="UP001318682">
    <property type="component" value="Chromosome"/>
</dbReference>
<evidence type="ECO:0000313" key="5">
    <source>
        <dbReference type="Proteomes" id="UP001318682"/>
    </source>
</evidence>
<dbReference type="EMBL" id="CP143423">
    <property type="protein sequence ID" value="WVX48580.1"/>
    <property type="molecule type" value="Genomic_DNA"/>
</dbReference>
<keyword evidence="1" id="KW-0547">Nucleotide-binding</keyword>
<proteinExistence type="predicted"/>
<dbReference type="InterPro" id="IPR003593">
    <property type="entry name" value="AAA+_ATPase"/>
</dbReference>
<dbReference type="InterPro" id="IPR017871">
    <property type="entry name" value="ABC_transporter-like_CS"/>
</dbReference>
<dbReference type="Pfam" id="PF00005">
    <property type="entry name" value="ABC_tran"/>
    <property type="match status" value="1"/>
</dbReference>
<dbReference type="PROSITE" id="PS00211">
    <property type="entry name" value="ABC_TRANSPORTER_1"/>
    <property type="match status" value="1"/>
</dbReference>
<dbReference type="Gene3D" id="3.40.50.300">
    <property type="entry name" value="P-loop containing nucleotide triphosphate hydrolases"/>
    <property type="match status" value="1"/>
</dbReference>
<evidence type="ECO:0000256" key="1">
    <source>
        <dbReference type="ARBA" id="ARBA00022741"/>
    </source>
</evidence>
<gene>
    <name evidence="4" type="primary">tupC</name>
    <name evidence="4" type="ORF">ROLI_016610</name>
</gene>
<sequence>MSTILPLSLVDVAVYRRGKRLLGPVNLTLKSDGLTMIIGPNGSGKTTLLRVMHGVERLSKGSAQWSIPEAEARNHQSYVFQTPIMLRRSVADNLRYPLQLQGMARGDIEDRVAQWSARVNLKDRMSLSATRLSGGEKQRLALARALIRRPDVLFLDEPCANLDGASTRDIESILQGALTEGTRIIMTTHDLGQAKRLASDAVFMLHGCVHETGAAESLFSAPQTVELQAFFRGDIIT</sequence>
<dbReference type="GO" id="GO:0005524">
    <property type="term" value="F:ATP binding"/>
    <property type="evidence" value="ECO:0007669"/>
    <property type="project" value="UniProtKB-KW"/>
</dbReference>
<keyword evidence="2 4" id="KW-0067">ATP-binding</keyword>
<evidence type="ECO:0000256" key="2">
    <source>
        <dbReference type="ARBA" id="ARBA00022840"/>
    </source>
</evidence>
<accession>A0ABZ2BTQ1</accession>
<dbReference type="InterPro" id="IPR003439">
    <property type="entry name" value="ABC_transporter-like_ATP-bd"/>
</dbReference>
<protein>
    <submittedName>
        <fullName evidence="4">Tungstate uptake system ATP-binding protein TupC</fullName>
    </submittedName>
</protein>
<dbReference type="SUPFAM" id="SSF52540">
    <property type="entry name" value="P-loop containing nucleoside triphosphate hydrolases"/>
    <property type="match status" value="1"/>
</dbReference>
<reference evidence="4 5" key="1">
    <citation type="submission" date="2015-07" db="EMBL/GenBank/DDBJ databases">
        <authorList>
            <person name="Voget S."/>
            <person name="Dogs M."/>
            <person name="Brinkhoff T.H."/>
            <person name="Daniel R."/>
        </authorList>
    </citation>
    <scope>NUCLEOTIDE SEQUENCE [LARGE SCALE GENOMIC DNA]</scope>
    <source>
        <strain evidence="4 5">B14</strain>
    </source>
</reference>
<feature type="domain" description="ABC transporter" evidence="3">
    <location>
        <begin position="7"/>
        <end position="231"/>
    </location>
</feature>
<dbReference type="InterPro" id="IPR027417">
    <property type="entry name" value="P-loop_NTPase"/>
</dbReference>
<dbReference type="PROSITE" id="PS50893">
    <property type="entry name" value="ABC_TRANSPORTER_2"/>
    <property type="match status" value="1"/>
</dbReference>
<organism evidence="4 5">
    <name type="scientific">Roseobacter fucihabitans</name>
    <dbReference type="NCBI Taxonomy" id="1537242"/>
    <lineage>
        <taxon>Bacteria</taxon>
        <taxon>Pseudomonadati</taxon>
        <taxon>Pseudomonadota</taxon>
        <taxon>Alphaproteobacteria</taxon>
        <taxon>Rhodobacterales</taxon>
        <taxon>Roseobacteraceae</taxon>
        <taxon>Roseobacter</taxon>
    </lineage>
</organism>
<reference evidence="5" key="2">
    <citation type="submission" date="2024-01" db="EMBL/GenBank/DDBJ databases">
        <title>Roseobacter fucihabitans sp. nov., isolated from the brown alga Fucus spiralis.</title>
        <authorList>
            <person name="Hahnke S."/>
            <person name="Berger M."/>
            <person name="Schlingloff A."/>
            <person name="Athale I."/>
            <person name="Neumann-Schaal M."/>
            <person name="Adenaya A."/>
            <person name="Poehlein A."/>
            <person name="Daniel R."/>
            <person name="Pertersen J."/>
            <person name="Brinkhoff T."/>
        </authorList>
    </citation>
    <scope>NUCLEOTIDE SEQUENCE [LARGE SCALE GENOMIC DNA]</scope>
    <source>
        <strain evidence="5">B14</strain>
    </source>
</reference>
<dbReference type="InterPro" id="IPR015854">
    <property type="entry name" value="ABC_transpr_LolD-like"/>
</dbReference>
<dbReference type="SMART" id="SM00382">
    <property type="entry name" value="AAA"/>
    <property type="match status" value="1"/>
</dbReference>
<dbReference type="PANTHER" id="PTHR24220">
    <property type="entry name" value="IMPORT ATP-BINDING PROTEIN"/>
    <property type="match status" value="1"/>
</dbReference>
<evidence type="ECO:0000259" key="3">
    <source>
        <dbReference type="PROSITE" id="PS50893"/>
    </source>
</evidence>
<keyword evidence="5" id="KW-1185">Reference proteome</keyword>
<name>A0ABZ2BTQ1_9RHOB</name>